<keyword evidence="2 5" id="KW-0812">Transmembrane</keyword>
<evidence type="ECO:0000256" key="4">
    <source>
        <dbReference type="ARBA" id="ARBA00023136"/>
    </source>
</evidence>
<feature type="transmembrane region" description="Helical" evidence="5">
    <location>
        <begin position="161"/>
        <end position="179"/>
    </location>
</feature>
<accession>A0A7W8AAV3</accession>
<feature type="transmembrane region" description="Helical" evidence="5">
    <location>
        <begin position="135"/>
        <end position="155"/>
    </location>
</feature>
<evidence type="ECO:0000313" key="7">
    <source>
        <dbReference type="Proteomes" id="UP000568380"/>
    </source>
</evidence>
<name>A0A7W8AAV3_9ACTN</name>
<protein>
    <submittedName>
        <fullName evidence="6">4-hydroxybenzoate polyprenyltransferase</fullName>
        <ecNumber evidence="6">2.5.1.39</ecNumber>
    </submittedName>
</protein>
<dbReference type="EC" id="2.5.1.39" evidence="6"/>
<dbReference type="InterPro" id="IPR044878">
    <property type="entry name" value="UbiA_sf"/>
</dbReference>
<dbReference type="PANTHER" id="PTHR42723">
    <property type="entry name" value="CHLOROPHYLL SYNTHASE"/>
    <property type="match status" value="1"/>
</dbReference>
<reference evidence="6 7" key="1">
    <citation type="submission" date="2020-08" db="EMBL/GenBank/DDBJ databases">
        <title>Genomic Encyclopedia of Type Strains, Phase IV (KMG-IV): sequencing the most valuable type-strain genomes for metagenomic binning, comparative biology and taxonomic classification.</title>
        <authorList>
            <person name="Goeker M."/>
        </authorList>
    </citation>
    <scope>NUCLEOTIDE SEQUENCE [LARGE SCALE GENOMIC DNA]</scope>
    <source>
        <strain evidence="6 7">DSM 45385</strain>
    </source>
</reference>
<sequence length="290" mass="29486">MLAMCVAEARPAVLTVSAMRFLTGVVLALPVTAVAPEPLKVLQGAAAWVLSIFAIYLFNGVTDVAGDRVNGSARPIARGALDPGSALFVAGVAAVLSLAVTLDLPGPMTLIVGANLVLGYLYSGPPVPLKGSSGGTVAVLVLSGLLSYLGGFTLAAGGQAVGTPVGLLVFAAASIYWMTLVGVPAKDLSDCEGDAAAGRRTVVVTRGERACRWFMSVAASVLVVALFAAVLLLGVELVWVVVATAVGAVAVVGAGRVRLGGGTRREQRRPYRAFMATQHLVHITALISGI</sequence>
<feature type="transmembrane region" description="Helical" evidence="5">
    <location>
        <begin position="239"/>
        <end position="259"/>
    </location>
</feature>
<feature type="transmembrane region" description="Helical" evidence="5">
    <location>
        <begin position="213"/>
        <end position="233"/>
    </location>
</feature>
<evidence type="ECO:0000256" key="5">
    <source>
        <dbReference type="SAM" id="Phobius"/>
    </source>
</evidence>
<evidence type="ECO:0000256" key="2">
    <source>
        <dbReference type="ARBA" id="ARBA00022692"/>
    </source>
</evidence>
<proteinExistence type="predicted"/>
<gene>
    <name evidence="6" type="ORF">HNR40_008251</name>
</gene>
<feature type="transmembrane region" description="Helical" evidence="5">
    <location>
        <begin position="12"/>
        <end position="35"/>
    </location>
</feature>
<feature type="transmembrane region" description="Helical" evidence="5">
    <location>
        <begin position="80"/>
        <end position="100"/>
    </location>
</feature>
<dbReference type="UniPathway" id="UPA00079"/>
<dbReference type="Pfam" id="PF01040">
    <property type="entry name" value="UbiA"/>
    <property type="match status" value="1"/>
</dbReference>
<comment type="caution">
    <text evidence="6">The sequence shown here is derived from an EMBL/GenBank/DDBJ whole genome shotgun (WGS) entry which is preliminary data.</text>
</comment>
<feature type="transmembrane region" description="Helical" evidence="5">
    <location>
        <begin position="106"/>
        <end position="123"/>
    </location>
</feature>
<dbReference type="InterPro" id="IPR050475">
    <property type="entry name" value="Prenyltransferase_related"/>
</dbReference>
<dbReference type="AlphaFoldDB" id="A0A7W8AAV3"/>
<keyword evidence="4 5" id="KW-0472">Membrane</keyword>
<dbReference type="Gene3D" id="1.10.357.140">
    <property type="entry name" value="UbiA prenyltransferase"/>
    <property type="match status" value="1"/>
</dbReference>
<evidence type="ECO:0000256" key="1">
    <source>
        <dbReference type="ARBA" id="ARBA00004141"/>
    </source>
</evidence>
<feature type="transmembrane region" description="Helical" evidence="5">
    <location>
        <begin position="41"/>
        <end position="59"/>
    </location>
</feature>
<keyword evidence="6" id="KW-0808">Transferase</keyword>
<dbReference type="GO" id="GO:0009234">
    <property type="term" value="P:menaquinone biosynthetic process"/>
    <property type="evidence" value="ECO:0007669"/>
    <property type="project" value="UniProtKB-UniPathway"/>
</dbReference>
<evidence type="ECO:0000313" key="6">
    <source>
        <dbReference type="EMBL" id="MBB5082755.1"/>
    </source>
</evidence>
<organism evidence="6 7">
    <name type="scientific">Nonomuraea endophytica</name>
    <dbReference type="NCBI Taxonomy" id="714136"/>
    <lineage>
        <taxon>Bacteria</taxon>
        <taxon>Bacillati</taxon>
        <taxon>Actinomycetota</taxon>
        <taxon>Actinomycetes</taxon>
        <taxon>Streptosporangiales</taxon>
        <taxon>Streptosporangiaceae</taxon>
        <taxon>Nonomuraea</taxon>
    </lineage>
</organism>
<dbReference type="InterPro" id="IPR000537">
    <property type="entry name" value="UbiA_prenyltransferase"/>
</dbReference>
<comment type="subcellular location">
    <subcellularLocation>
        <location evidence="1">Membrane</location>
        <topology evidence="1">Multi-pass membrane protein</topology>
    </subcellularLocation>
</comment>
<dbReference type="Proteomes" id="UP000568380">
    <property type="component" value="Unassembled WGS sequence"/>
</dbReference>
<dbReference type="PANTHER" id="PTHR42723:SF1">
    <property type="entry name" value="CHLOROPHYLL SYNTHASE, CHLOROPLASTIC"/>
    <property type="match status" value="1"/>
</dbReference>
<dbReference type="RefSeq" id="WP_184971252.1">
    <property type="nucleotide sequence ID" value="NZ_JACHIN010000014.1"/>
</dbReference>
<evidence type="ECO:0000256" key="3">
    <source>
        <dbReference type="ARBA" id="ARBA00022989"/>
    </source>
</evidence>
<keyword evidence="3 5" id="KW-1133">Transmembrane helix</keyword>
<dbReference type="GO" id="GO:0016020">
    <property type="term" value="C:membrane"/>
    <property type="evidence" value="ECO:0007669"/>
    <property type="project" value="UniProtKB-SubCell"/>
</dbReference>
<dbReference type="EMBL" id="JACHIN010000014">
    <property type="protein sequence ID" value="MBB5082755.1"/>
    <property type="molecule type" value="Genomic_DNA"/>
</dbReference>
<keyword evidence="7" id="KW-1185">Reference proteome</keyword>
<dbReference type="GO" id="GO:0008412">
    <property type="term" value="F:4-hydroxybenzoate polyprenyltransferase activity"/>
    <property type="evidence" value="ECO:0007669"/>
    <property type="project" value="UniProtKB-EC"/>
</dbReference>